<dbReference type="GO" id="GO:0006355">
    <property type="term" value="P:regulation of DNA-templated transcription"/>
    <property type="evidence" value="ECO:0007669"/>
    <property type="project" value="TreeGrafter"/>
</dbReference>
<gene>
    <name evidence="5" type="primary">feh-1</name>
    <name evidence="5" type="ORF">CDAR_372301</name>
</gene>
<feature type="region of interest" description="Disordered" evidence="2">
    <location>
        <begin position="439"/>
        <end position="463"/>
    </location>
</feature>
<organism evidence="5 6">
    <name type="scientific">Caerostris darwini</name>
    <dbReference type="NCBI Taxonomy" id="1538125"/>
    <lineage>
        <taxon>Eukaryota</taxon>
        <taxon>Metazoa</taxon>
        <taxon>Ecdysozoa</taxon>
        <taxon>Arthropoda</taxon>
        <taxon>Chelicerata</taxon>
        <taxon>Arachnida</taxon>
        <taxon>Araneae</taxon>
        <taxon>Araneomorphae</taxon>
        <taxon>Entelegynae</taxon>
        <taxon>Araneoidea</taxon>
        <taxon>Araneidae</taxon>
        <taxon>Caerostris</taxon>
    </lineage>
</organism>
<dbReference type="InterPro" id="IPR039576">
    <property type="entry name" value="APBB1/2/3"/>
</dbReference>
<reference evidence="5 6" key="1">
    <citation type="submission" date="2021-06" db="EMBL/GenBank/DDBJ databases">
        <title>Caerostris darwini draft genome.</title>
        <authorList>
            <person name="Kono N."/>
            <person name="Arakawa K."/>
        </authorList>
    </citation>
    <scope>NUCLEOTIDE SEQUENCE [LARGE SCALE GENOMIC DNA]</scope>
</reference>
<evidence type="ECO:0000313" key="6">
    <source>
        <dbReference type="Proteomes" id="UP001054837"/>
    </source>
</evidence>
<evidence type="ECO:0000256" key="2">
    <source>
        <dbReference type="SAM" id="MobiDB-lite"/>
    </source>
</evidence>
<dbReference type="AlphaFoldDB" id="A0AAV4WUC5"/>
<proteinExistence type="predicted"/>
<evidence type="ECO:0000259" key="3">
    <source>
        <dbReference type="PROSITE" id="PS01179"/>
    </source>
</evidence>
<name>A0AAV4WUC5_9ARAC</name>
<dbReference type="PROSITE" id="PS01179">
    <property type="entry name" value="PID"/>
    <property type="match status" value="2"/>
</dbReference>
<dbReference type="GO" id="GO:0005634">
    <property type="term" value="C:nucleus"/>
    <property type="evidence" value="ECO:0007669"/>
    <property type="project" value="TreeGrafter"/>
</dbReference>
<dbReference type="Proteomes" id="UP001054837">
    <property type="component" value="Unassembled WGS sequence"/>
</dbReference>
<dbReference type="FunFam" id="2.30.29.30:FF:000034">
    <property type="entry name" value="amyloid beta A4 precursor protein-binding family B member 2"/>
    <property type="match status" value="1"/>
</dbReference>
<feature type="domain" description="PID" evidence="3">
    <location>
        <begin position="496"/>
        <end position="618"/>
    </location>
</feature>
<dbReference type="Gene3D" id="2.20.70.10">
    <property type="match status" value="1"/>
</dbReference>
<keyword evidence="6" id="KW-1185">Reference proteome</keyword>
<dbReference type="Gene3D" id="2.30.29.30">
    <property type="entry name" value="Pleckstrin-homology domain (PH domain)/Phosphotyrosine-binding domain (PTB)"/>
    <property type="match status" value="2"/>
</dbReference>
<dbReference type="GO" id="GO:0001540">
    <property type="term" value="F:amyloid-beta binding"/>
    <property type="evidence" value="ECO:0007669"/>
    <property type="project" value="InterPro"/>
</dbReference>
<feature type="compositionally biased region" description="Low complexity" evidence="2">
    <location>
        <begin position="452"/>
        <end position="463"/>
    </location>
</feature>
<feature type="domain" description="PID" evidence="3">
    <location>
        <begin position="295"/>
        <end position="423"/>
    </location>
</feature>
<dbReference type="InterPro" id="IPR001202">
    <property type="entry name" value="WW_dom"/>
</dbReference>
<dbReference type="EMBL" id="BPLQ01015144">
    <property type="protein sequence ID" value="GIY86102.1"/>
    <property type="molecule type" value="Genomic_DNA"/>
</dbReference>
<dbReference type="CDD" id="cd01272">
    <property type="entry name" value="PTB1_Fe65"/>
    <property type="match status" value="1"/>
</dbReference>
<dbReference type="InterPro" id="IPR036020">
    <property type="entry name" value="WW_dom_sf"/>
</dbReference>
<dbReference type="SUPFAM" id="SSF51045">
    <property type="entry name" value="WW domain"/>
    <property type="match status" value="1"/>
</dbReference>
<dbReference type="InterPro" id="IPR011993">
    <property type="entry name" value="PH-like_dom_sf"/>
</dbReference>
<feature type="domain" description="WW" evidence="4">
    <location>
        <begin position="189"/>
        <end position="221"/>
    </location>
</feature>
<dbReference type="Pfam" id="PF00640">
    <property type="entry name" value="PID"/>
    <property type="match status" value="2"/>
</dbReference>
<dbReference type="SUPFAM" id="SSF50729">
    <property type="entry name" value="PH domain-like"/>
    <property type="match status" value="2"/>
</dbReference>
<evidence type="ECO:0000259" key="4">
    <source>
        <dbReference type="PROSITE" id="PS50020"/>
    </source>
</evidence>
<sequence length="657" mass="73324">MSSSVDAETDLLSYANPNYQLTSSDENCNIEIDGSYDDLYEGLDVACKINRRLSVRGRRKYASLDPVSMGVDVDLETVPMLTANTENNLNQTHGLKSSDTEDSFPGIDNGNAVFDSNDNKDMGKKSSFLDYYISLEAATSLKENKSPTFQALCSCDSSVQKPSASVVSEKLAGSTKYERHLCDESAESDCLPSGWERHEDDSGPYYWHISSGTIQRDPPISYSCNRVSSRLSKDLDLNSSKKYLYLNPRKTTCETSIPNGIHRNNMLGVHSLDEKIKRRSCPDGSCSLTSDKRPIRFAVRSLGWVEIAEADLTPERSSKAVNKCIVDLSIGRNDILDIVGRWGDGKDLFMDLDDYSLRLMDTQDLTVLNTQPIHTIRVWGVGRDNGRDFAYVARDRATKKHMCHVFRCDIPARIIANTLRDICKKIMIERSLQRSLNRHNEPSALCEGEKSNGNNGTPTRPTNLPMEQGLFYPDESLGTYVGQLFPTPMEEPKKVLKVYYLGSTNVEKATGVDVLNDAIEQLTNSIRKSDYKYVNVAVAPSTITISEPGDEDNQLAECRVRFLSFLGIGKNVKNCGFIVHTALDEFVAHVFYCEPSSGALCKTIEAACKLRYQKCLDAHRQDSDAKNLEAQRKGLRTTLKSVFGTFFSARQRKSAET</sequence>
<dbReference type="PANTHER" id="PTHR14058">
    <property type="entry name" value="AMYLOID BETA A4 PRECURSOR PROTEIN-BINDING FAMILY B"/>
    <property type="match status" value="1"/>
</dbReference>
<dbReference type="CDD" id="cd01271">
    <property type="entry name" value="PTB2_Fe65"/>
    <property type="match status" value="1"/>
</dbReference>
<evidence type="ECO:0000313" key="5">
    <source>
        <dbReference type="EMBL" id="GIY86102.1"/>
    </source>
</evidence>
<comment type="caution">
    <text evidence="5">The sequence shown here is derived from an EMBL/GenBank/DDBJ whole genome shotgun (WGS) entry which is preliminary data.</text>
</comment>
<dbReference type="SMART" id="SM00462">
    <property type="entry name" value="PTB"/>
    <property type="match status" value="2"/>
</dbReference>
<dbReference type="PROSITE" id="PS50020">
    <property type="entry name" value="WW_DOMAIN_2"/>
    <property type="match status" value="1"/>
</dbReference>
<keyword evidence="1" id="KW-0677">Repeat</keyword>
<dbReference type="FunFam" id="2.30.29.30:FF:000317">
    <property type="entry name" value="Amyloid beta A4 protein-binding family B member"/>
    <property type="match status" value="1"/>
</dbReference>
<evidence type="ECO:0000256" key="1">
    <source>
        <dbReference type="ARBA" id="ARBA00022737"/>
    </source>
</evidence>
<dbReference type="GO" id="GO:0005737">
    <property type="term" value="C:cytoplasm"/>
    <property type="evidence" value="ECO:0007669"/>
    <property type="project" value="TreeGrafter"/>
</dbReference>
<dbReference type="InterPro" id="IPR006020">
    <property type="entry name" value="PTB/PI_dom"/>
</dbReference>
<protein>
    <submittedName>
        <fullName evidence="5">Protein Fe65 homolog</fullName>
    </submittedName>
</protein>
<dbReference type="CDD" id="cd00201">
    <property type="entry name" value="WW"/>
    <property type="match status" value="1"/>
</dbReference>
<dbReference type="PANTHER" id="PTHR14058:SF8">
    <property type="entry name" value="PROTEIN FE65 HOMOLOG"/>
    <property type="match status" value="1"/>
</dbReference>
<accession>A0AAV4WUC5</accession>